<evidence type="ECO:0000313" key="7">
    <source>
        <dbReference type="EMBL" id="VFT86600.1"/>
    </source>
</evidence>
<sequence>MPCILFGSSRGTKTQDNPVQTVNSMTITLDDILSPSAWVSKKVRLSCADCGLKFHNLFRRRHHCRLCGDLFCKQCVTRQRLALLPQETQIKICRCCALTHDVHKTSPSLLSSTQSTTATFGRKSASPKKAIQRGVMTKSSHSCRGRLISTPLPHITAATKASPTDERNRPHAVRRLKQRGSADNSNVDILCDLAASATHCPMAIVSLVDDTTQYLEATMGLPHLLQHALPRTDASLCAHVVATGRALVVLDTKLDPRFRHAALVQHHGVRFYAGVPLVDDDGNVVGTLAVLDVKPRRGCDIMPLQAMANGVVATLNEDKPNEGILSRLEANAFYETKATSTLLDPNPQPTEDLIVDALLQATSMQATLTNQQSVIARTVDNHSYIISRLSQAIERLESKLTPDNL</sequence>
<dbReference type="OrthoDB" id="303614at2759"/>
<dbReference type="EMBL" id="CAADRA010005179">
    <property type="protein sequence ID" value="VFT86600.1"/>
    <property type="molecule type" value="Genomic_DNA"/>
</dbReference>
<dbReference type="GO" id="GO:0008270">
    <property type="term" value="F:zinc ion binding"/>
    <property type="evidence" value="ECO:0007669"/>
    <property type="project" value="UniProtKB-KW"/>
</dbReference>
<dbReference type="Gene3D" id="3.30.40.10">
    <property type="entry name" value="Zinc/RING finger domain, C3HC4 (zinc finger)"/>
    <property type="match status" value="1"/>
</dbReference>
<keyword evidence="8" id="KW-1185">Reference proteome</keyword>
<keyword evidence="1" id="KW-0479">Metal-binding</keyword>
<keyword evidence="2 4" id="KW-0863">Zinc-finger</keyword>
<protein>
    <submittedName>
        <fullName evidence="7">Aste57867_9721 protein</fullName>
    </submittedName>
</protein>
<proteinExistence type="predicted"/>
<evidence type="ECO:0000256" key="4">
    <source>
        <dbReference type="PROSITE-ProRule" id="PRU00091"/>
    </source>
</evidence>
<dbReference type="InterPro" id="IPR003018">
    <property type="entry name" value="GAF"/>
</dbReference>
<dbReference type="SUPFAM" id="SSF55781">
    <property type="entry name" value="GAF domain-like"/>
    <property type="match status" value="1"/>
</dbReference>
<dbReference type="Proteomes" id="UP000332933">
    <property type="component" value="Unassembled WGS sequence"/>
</dbReference>
<dbReference type="InterPro" id="IPR011011">
    <property type="entry name" value="Znf_FYVE_PHD"/>
</dbReference>
<dbReference type="InterPro" id="IPR017455">
    <property type="entry name" value="Znf_FYVE-rel"/>
</dbReference>
<dbReference type="SUPFAM" id="SSF57903">
    <property type="entry name" value="FYVE/PHD zinc finger"/>
    <property type="match status" value="1"/>
</dbReference>
<dbReference type="SMART" id="SM00064">
    <property type="entry name" value="FYVE"/>
    <property type="match status" value="1"/>
</dbReference>
<evidence type="ECO:0000256" key="1">
    <source>
        <dbReference type="ARBA" id="ARBA00022723"/>
    </source>
</evidence>
<evidence type="ECO:0000256" key="3">
    <source>
        <dbReference type="ARBA" id="ARBA00022833"/>
    </source>
</evidence>
<dbReference type="Pfam" id="PF01363">
    <property type="entry name" value="FYVE"/>
    <property type="match status" value="1"/>
</dbReference>
<gene>
    <name evidence="7" type="primary">Aste57867_9721</name>
    <name evidence="6" type="ORF">As57867_009683</name>
    <name evidence="7" type="ORF">ASTE57867_9721</name>
</gene>
<dbReference type="PANTHER" id="PTHR43102:SF2">
    <property type="entry name" value="GAF DOMAIN-CONTAINING PROTEIN"/>
    <property type="match status" value="1"/>
</dbReference>
<feature type="domain" description="FYVE-type" evidence="5">
    <location>
        <begin position="47"/>
        <end position="101"/>
    </location>
</feature>
<reference evidence="6" key="2">
    <citation type="submission" date="2019-06" db="EMBL/GenBank/DDBJ databases">
        <title>Genomics analysis of Aphanomyces spp. identifies a new class of oomycete effector associated with host adaptation.</title>
        <authorList>
            <person name="Gaulin E."/>
        </authorList>
    </citation>
    <scope>NUCLEOTIDE SEQUENCE</scope>
    <source>
        <strain evidence="6">CBS 578.67</strain>
    </source>
</reference>
<name>A0A485KNW9_9STRA</name>
<evidence type="ECO:0000313" key="8">
    <source>
        <dbReference type="Proteomes" id="UP000332933"/>
    </source>
</evidence>
<dbReference type="InterPro" id="IPR000306">
    <property type="entry name" value="Znf_FYVE"/>
</dbReference>
<dbReference type="Pfam" id="PF01590">
    <property type="entry name" value="GAF"/>
    <property type="match status" value="1"/>
</dbReference>
<evidence type="ECO:0000256" key="2">
    <source>
        <dbReference type="ARBA" id="ARBA00022771"/>
    </source>
</evidence>
<dbReference type="Gene3D" id="3.30.450.40">
    <property type="match status" value="1"/>
</dbReference>
<evidence type="ECO:0000313" key="6">
    <source>
        <dbReference type="EMBL" id="KAF0699730.1"/>
    </source>
</evidence>
<dbReference type="InterPro" id="IPR029016">
    <property type="entry name" value="GAF-like_dom_sf"/>
</dbReference>
<keyword evidence="3" id="KW-0862">Zinc</keyword>
<dbReference type="EMBL" id="VJMH01005158">
    <property type="protein sequence ID" value="KAF0699730.1"/>
    <property type="molecule type" value="Genomic_DNA"/>
</dbReference>
<dbReference type="PANTHER" id="PTHR43102">
    <property type="entry name" value="SLR1143 PROTEIN"/>
    <property type="match status" value="1"/>
</dbReference>
<accession>A0A485KNW9</accession>
<dbReference type="PROSITE" id="PS50178">
    <property type="entry name" value="ZF_FYVE"/>
    <property type="match status" value="1"/>
</dbReference>
<evidence type="ECO:0000259" key="5">
    <source>
        <dbReference type="PROSITE" id="PS50178"/>
    </source>
</evidence>
<dbReference type="CDD" id="cd00065">
    <property type="entry name" value="FYVE_like_SF"/>
    <property type="match status" value="1"/>
</dbReference>
<dbReference type="AlphaFoldDB" id="A0A485KNW9"/>
<organism evidence="7 8">
    <name type="scientific">Aphanomyces stellatus</name>
    <dbReference type="NCBI Taxonomy" id="120398"/>
    <lineage>
        <taxon>Eukaryota</taxon>
        <taxon>Sar</taxon>
        <taxon>Stramenopiles</taxon>
        <taxon>Oomycota</taxon>
        <taxon>Saprolegniomycetes</taxon>
        <taxon>Saprolegniales</taxon>
        <taxon>Verrucalvaceae</taxon>
        <taxon>Aphanomyces</taxon>
    </lineage>
</organism>
<dbReference type="InterPro" id="IPR013083">
    <property type="entry name" value="Znf_RING/FYVE/PHD"/>
</dbReference>
<reference evidence="7 8" key="1">
    <citation type="submission" date="2019-03" db="EMBL/GenBank/DDBJ databases">
        <authorList>
            <person name="Gaulin E."/>
            <person name="Dumas B."/>
        </authorList>
    </citation>
    <scope>NUCLEOTIDE SEQUENCE [LARGE SCALE GENOMIC DNA]</scope>
    <source>
        <strain evidence="7">CBS 568.67</strain>
    </source>
</reference>